<dbReference type="PANTHER" id="PTHR34448:SF1">
    <property type="entry name" value="BLL6088 PROTEIN"/>
    <property type="match status" value="1"/>
</dbReference>
<dbReference type="InterPro" id="IPR052170">
    <property type="entry name" value="M29_Exopeptidase"/>
</dbReference>
<evidence type="ECO:0000313" key="2">
    <source>
        <dbReference type="EMBL" id="GAI14876.1"/>
    </source>
</evidence>
<protein>
    <recommendedName>
        <fullName evidence="3">Leucyl aminopeptidase</fullName>
    </recommendedName>
</protein>
<reference evidence="2" key="1">
    <citation type="journal article" date="2014" name="Front. Microbiol.">
        <title>High frequency of phylogenetically diverse reductive dehalogenase-homologous genes in deep subseafloor sedimentary metagenomes.</title>
        <authorList>
            <person name="Kawai M."/>
            <person name="Futagami T."/>
            <person name="Toyoda A."/>
            <person name="Takaki Y."/>
            <person name="Nishi S."/>
            <person name="Hori S."/>
            <person name="Arai W."/>
            <person name="Tsubouchi T."/>
            <person name="Morono Y."/>
            <person name="Uchiyama I."/>
            <person name="Ito T."/>
            <person name="Fujiyama A."/>
            <person name="Inagaki F."/>
            <person name="Takami H."/>
        </authorList>
    </citation>
    <scope>NUCLEOTIDE SEQUENCE</scope>
    <source>
        <strain evidence="2">Expedition CK06-06</strain>
    </source>
</reference>
<dbReference type="InterPro" id="IPR058739">
    <property type="entry name" value="NicX"/>
</dbReference>
<dbReference type="AlphaFoldDB" id="X1M9U3"/>
<comment type="caution">
    <text evidence="2">The sequence shown here is derived from an EMBL/GenBank/DDBJ whole genome shotgun (WGS) entry which is preliminary data.</text>
</comment>
<accession>X1M9U3</accession>
<dbReference type="SUPFAM" id="SSF144052">
    <property type="entry name" value="Thermophilic metalloprotease-like"/>
    <property type="match status" value="1"/>
</dbReference>
<proteinExistence type="predicted"/>
<organism evidence="2">
    <name type="scientific">marine sediment metagenome</name>
    <dbReference type="NCBI Taxonomy" id="412755"/>
    <lineage>
        <taxon>unclassified sequences</taxon>
        <taxon>metagenomes</taxon>
        <taxon>ecological metagenomes</taxon>
    </lineage>
</organism>
<dbReference type="GO" id="GO:0004177">
    <property type="term" value="F:aminopeptidase activity"/>
    <property type="evidence" value="ECO:0007669"/>
    <property type="project" value="InterPro"/>
</dbReference>
<gene>
    <name evidence="2" type="ORF">S06H3_18419</name>
</gene>
<dbReference type="GO" id="GO:0006508">
    <property type="term" value="P:proteolysis"/>
    <property type="evidence" value="ECO:0007669"/>
    <property type="project" value="InterPro"/>
</dbReference>
<keyword evidence="1" id="KW-0479">Metal-binding</keyword>
<dbReference type="Pfam" id="PF26233">
    <property type="entry name" value="NicX"/>
    <property type="match status" value="1"/>
</dbReference>
<dbReference type="PANTHER" id="PTHR34448">
    <property type="entry name" value="AMINOPEPTIDASE"/>
    <property type="match status" value="1"/>
</dbReference>
<dbReference type="EMBL" id="BARV01009315">
    <property type="protein sequence ID" value="GAI14876.1"/>
    <property type="molecule type" value="Genomic_DNA"/>
</dbReference>
<evidence type="ECO:0008006" key="3">
    <source>
        <dbReference type="Google" id="ProtNLM"/>
    </source>
</evidence>
<feature type="non-terminal residue" evidence="2">
    <location>
        <position position="1"/>
    </location>
</feature>
<sequence length="144" mass="15626">PGNFSNLPAGEAYIAPVENKSNGNIVVDGSFAPIGFLKNKVTLEIKNGQIVSLKGNQRLNAVFKKYGKKERTLCEFGIGTNPKAKITGNVLEDEKVLGSIHIAFGHNLGFGGKNKAKIHLDGVIKKPSVWIDEQQIIKKGKFLI</sequence>
<name>X1M9U3_9ZZZZ</name>
<evidence type="ECO:0000256" key="1">
    <source>
        <dbReference type="ARBA" id="ARBA00022723"/>
    </source>
</evidence>
<dbReference type="GO" id="GO:0046872">
    <property type="term" value="F:metal ion binding"/>
    <property type="evidence" value="ECO:0007669"/>
    <property type="project" value="UniProtKB-KW"/>
</dbReference>